<evidence type="ECO:0000256" key="6">
    <source>
        <dbReference type="ARBA" id="ARBA00023136"/>
    </source>
</evidence>
<dbReference type="InterPro" id="IPR002110">
    <property type="entry name" value="Ankyrin_rpt"/>
</dbReference>
<feature type="domain" description="PGG" evidence="8">
    <location>
        <begin position="295"/>
        <end position="407"/>
    </location>
</feature>
<feature type="transmembrane region" description="Helical" evidence="7">
    <location>
        <begin position="305"/>
        <end position="324"/>
    </location>
</feature>
<reference evidence="9" key="1">
    <citation type="journal article" date="2016" name="Nat. Genet.">
        <title>A high-quality carrot genome assembly provides new insights into carotenoid accumulation and asterid genome evolution.</title>
        <authorList>
            <person name="Iorizzo M."/>
            <person name="Ellison S."/>
            <person name="Senalik D."/>
            <person name="Zeng P."/>
            <person name="Satapoomin P."/>
            <person name="Huang J."/>
            <person name="Bowman M."/>
            <person name="Iovene M."/>
            <person name="Sanseverino W."/>
            <person name="Cavagnaro P."/>
            <person name="Yildiz M."/>
            <person name="Macko-Podgorni A."/>
            <person name="Moranska E."/>
            <person name="Grzebelus E."/>
            <person name="Grzebelus D."/>
            <person name="Ashrafi H."/>
            <person name="Zheng Z."/>
            <person name="Cheng S."/>
            <person name="Spooner D."/>
            <person name="Van Deynze A."/>
            <person name="Simon P."/>
        </authorList>
    </citation>
    <scope>NUCLEOTIDE SEQUENCE [LARGE SCALE GENOMIC DNA]</scope>
    <source>
        <tissue evidence="9">Leaf</tissue>
    </source>
</reference>
<dbReference type="InterPro" id="IPR026961">
    <property type="entry name" value="PGG_dom"/>
</dbReference>
<sequence>MRLIYKAIDDEYSTDIVKLLSETYEAGINPDHKGVLTLILAIKRRDKDSVLGLLKWRKHLVTFAEVDGWTPLHYAAYHEFVSILGPLIEAQKDVGYQFVYGDTVSTPFHVAVEHGYTSTVIQLVKLWPSTSSAYTAVNKNSRNILHLAAAKNNKHMVQGILKYCPQKYKDQLLQQQDVNGDTPLHLLISNGCFVPELIEHKGLNTMVKNKKSWTPRDMLYFKDDIIAEQVKIKIALDDVQSNSSRKFWRKSMKKDTDILESSVLPSKREKKDFIFDKYTKILIDEKNAQMKKDLERYKKRTNTQIVVSALITTVTFTVGFTMPGGLHQSGEVDEGLVILSKKTAFNAFMVSDALALLLSTCSLFLYFLESMYEDPHQVSKLNAASTGLNIVSVMAMMLTFITGTYVVLSHSPAIAITVCLIGSFFFLFIIVLLIKMIYDRHVKRNAD</sequence>
<dbReference type="Pfam" id="PF13962">
    <property type="entry name" value="PGG"/>
    <property type="match status" value="1"/>
</dbReference>
<dbReference type="PANTHER" id="PTHR24186:SF50">
    <property type="entry name" value="ANKYRIN REPEAT-CONTAINING PROTEIN ITN1-LIKE ISOFORM X1"/>
    <property type="match status" value="1"/>
</dbReference>
<dbReference type="GO" id="GO:0005886">
    <property type="term" value="C:plasma membrane"/>
    <property type="evidence" value="ECO:0007669"/>
    <property type="project" value="TreeGrafter"/>
</dbReference>
<evidence type="ECO:0000256" key="4">
    <source>
        <dbReference type="ARBA" id="ARBA00022989"/>
    </source>
</evidence>
<name>A0A166CS40_DAUCS</name>
<dbReference type="AlphaFoldDB" id="A0A166CS40"/>
<dbReference type="SUPFAM" id="SSF48403">
    <property type="entry name" value="Ankyrin repeat"/>
    <property type="match status" value="1"/>
</dbReference>
<accession>A0A166CS40</accession>
<evidence type="ECO:0000256" key="2">
    <source>
        <dbReference type="ARBA" id="ARBA00022692"/>
    </source>
</evidence>
<dbReference type="EMBL" id="LNRQ01000002">
    <property type="protein sequence ID" value="KZN04260.1"/>
    <property type="molecule type" value="Genomic_DNA"/>
</dbReference>
<protein>
    <recommendedName>
        <fullName evidence="8">PGG domain-containing protein</fullName>
    </recommendedName>
</protein>
<comment type="caution">
    <text evidence="9">The sequence shown here is derived from an EMBL/GenBank/DDBJ whole genome shotgun (WGS) entry which is preliminary data.</text>
</comment>
<keyword evidence="4 7" id="KW-1133">Transmembrane helix</keyword>
<dbReference type="Pfam" id="PF00023">
    <property type="entry name" value="Ank"/>
    <property type="match status" value="1"/>
</dbReference>
<dbReference type="Gramene" id="KZN04260">
    <property type="protein sequence ID" value="KZN04260"/>
    <property type="gene ID" value="DCAR_005098"/>
</dbReference>
<keyword evidence="6 7" id="KW-0472">Membrane</keyword>
<feature type="transmembrane region" description="Helical" evidence="7">
    <location>
        <begin position="344"/>
        <end position="368"/>
    </location>
</feature>
<evidence type="ECO:0000256" key="1">
    <source>
        <dbReference type="ARBA" id="ARBA00004141"/>
    </source>
</evidence>
<dbReference type="SMART" id="SM00248">
    <property type="entry name" value="ANK"/>
    <property type="match status" value="4"/>
</dbReference>
<evidence type="ECO:0000259" key="8">
    <source>
        <dbReference type="Pfam" id="PF13962"/>
    </source>
</evidence>
<dbReference type="InterPro" id="IPR036770">
    <property type="entry name" value="Ankyrin_rpt-contain_sf"/>
</dbReference>
<keyword evidence="5" id="KW-0040">ANK repeat</keyword>
<dbReference type="PANTHER" id="PTHR24186">
    <property type="entry name" value="PROTEIN PHOSPHATASE 1 REGULATORY SUBUNIT"/>
    <property type="match status" value="1"/>
</dbReference>
<evidence type="ECO:0000256" key="7">
    <source>
        <dbReference type="SAM" id="Phobius"/>
    </source>
</evidence>
<organism evidence="9">
    <name type="scientific">Daucus carota subsp. sativus</name>
    <name type="common">Carrot</name>
    <dbReference type="NCBI Taxonomy" id="79200"/>
    <lineage>
        <taxon>Eukaryota</taxon>
        <taxon>Viridiplantae</taxon>
        <taxon>Streptophyta</taxon>
        <taxon>Embryophyta</taxon>
        <taxon>Tracheophyta</taxon>
        <taxon>Spermatophyta</taxon>
        <taxon>Magnoliopsida</taxon>
        <taxon>eudicotyledons</taxon>
        <taxon>Gunneridae</taxon>
        <taxon>Pentapetalae</taxon>
        <taxon>asterids</taxon>
        <taxon>campanulids</taxon>
        <taxon>Apiales</taxon>
        <taxon>Apiaceae</taxon>
        <taxon>Apioideae</taxon>
        <taxon>Scandiceae</taxon>
        <taxon>Daucinae</taxon>
        <taxon>Daucus</taxon>
        <taxon>Daucus sect. Daucus</taxon>
    </lineage>
</organism>
<dbReference type="OMA" id="AIMSERY"/>
<keyword evidence="3" id="KW-0677">Repeat</keyword>
<proteinExistence type="predicted"/>
<evidence type="ECO:0000256" key="5">
    <source>
        <dbReference type="ARBA" id="ARBA00023043"/>
    </source>
</evidence>
<feature type="transmembrane region" description="Helical" evidence="7">
    <location>
        <begin position="414"/>
        <end position="434"/>
    </location>
</feature>
<evidence type="ECO:0000313" key="9">
    <source>
        <dbReference type="EMBL" id="KZN04260.1"/>
    </source>
</evidence>
<keyword evidence="2 7" id="KW-0812">Transmembrane</keyword>
<gene>
    <name evidence="9" type="ORF">DCAR_005098</name>
</gene>
<evidence type="ECO:0000256" key="3">
    <source>
        <dbReference type="ARBA" id="ARBA00022737"/>
    </source>
</evidence>
<dbReference type="STRING" id="79200.A0A166CS40"/>
<dbReference type="OrthoDB" id="426293at2759"/>
<comment type="subcellular location">
    <subcellularLocation>
        <location evidence="1">Membrane</location>
        <topology evidence="1">Multi-pass membrane protein</topology>
    </subcellularLocation>
</comment>
<feature type="transmembrane region" description="Helical" evidence="7">
    <location>
        <begin position="388"/>
        <end position="408"/>
    </location>
</feature>
<dbReference type="Gene3D" id="1.25.40.20">
    <property type="entry name" value="Ankyrin repeat-containing domain"/>
    <property type="match status" value="2"/>
</dbReference>